<dbReference type="InterPro" id="IPR001387">
    <property type="entry name" value="Cro/C1-type_HTH"/>
</dbReference>
<evidence type="ECO:0000259" key="3">
    <source>
        <dbReference type="PROSITE" id="PS50943"/>
    </source>
</evidence>
<reference evidence="4" key="1">
    <citation type="submission" date="2020-10" db="EMBL/GenBank/DDBJ databases">
        <authorList>
            <person name="Gilroy R."/>
        </authorList>
    </citation>
    <scope>NUCLEOTIDE SEQUENCE</scope>
    <source>
        <strain evidence="4">ChiHcec3-11533</strain>
    </source>
</reference>
<feature type="transmembrane region" description="Helical" evidence="2">
    <location>
        <begin position="224"/>
        <end position="252"/>
    </location>
</feature>
<protein>
    <submittedName>
        <fullName evidence="4">Helix-turn-helix transcriptional regulator</fullName>
    </submittedName>
</protein>
<feature type="transmembrane region" description="Helical" evidence="2">
    <location>
        <begin position="300"/>
        <end position="320"/>
    </location>
</feature>
<name>A0A9D1I9A4_9FIRM</name>
<dbReference type="InterPro" id="IPR010982">
    <property type="entry name" value="Lambda_DNA-bd_dom_sf"/>
</dbReference>
<dbReference type="GO" id="GO:0003677">
    <property type="term" value="F:DNA binding"/>
    <property type="evidence" value="ECO:0007669"/>
    <property type="project" value="UniProtKB-KW"/>
</dbReference>
<gene>
    <name evidence="4" type="ORF">IAB02_00585</name>
</gene>
<reference evidence="4" key="2">
    <citation type="journal article" date="2021" name="PeerJ">
        <title>Extensive microbial diversity within the chicken gut microbiome revealed by metagenomics and culture.</title>
        <authorList>
            <person name="Gilroy R."/>
            <person name="Ravi A."/>
            <person name="Getino M."/>
            <person name="Pursley I."/>
            <person name="Horton D.L."/>
            <person name="Alikhan N.F."/>
            <person name="Baker D."/>
            <person name="Gharbi K."/>
            <person name="Hall N."/>
            <person name="Watson M."/>
            <person name="Adriaenssens E.M."/>
            <person name="Foster-Nyarko E."/>
            <person name="Jarju S."/>
            <person name="Secka A."/>
            <person name="Antonio M."/>
            <person name="Oren A."/>
            <person name="Chaudhuri R.R."/>
            <person name="La Ragione R."/>
            <person name="Hildebrand F."/>
            <person name="Pallen M.J."/>
        </authorList>
    </citation>
    <scope>NUCLEOTIDE SEQUENCE</scope>
    <source>
        <strain evidence="4">ChiHcec3-11533</strain>
    </source>
</reference>
<dbReference type="CDD" id="cd00093">
    <property type="entry name" value="HTH_XRE"/>
    <property type="match status" value="1"/>
</dbReference>
<dbReference type="PROSITE" id="PS50943">
    <property type="entry name" value="HTH_CROC1"/>
    <property type="match status" value="1"/>
</dbReference>
<evidence type="ECO:0000313" key="4">
    <source>
        <dbReference type="EMBL" id="HIU33032.1"/>
    </source>
</evidence>
<feature type="domain" description="HTH cro/C1-type" evidence="3">
    <location>
        <begin position="7"/>
        <end position="61"/>
    </location>
</feature>
<feature type="transmembrane region" description="Helical" evidence="2">
    <location>
        <begin position="273"/>
        <end position="294"/>
    </location>
</feature>
<dbReference type="SUPFAM" id="SSF47413">
    <property type="entry name" value="lambda repressor-like DNA-binding domains"/>
    <property type="match status" value="1"/>
</dbReference>
<dbReference type="SMART" id="SM00530">
    <property type="entry name" value="HTH_XRE"/>
    <property type="match status" value="1"/>
</dbReference>
<comment type="caution">
    <text evidence="4">The sequence shown here is derived from an EMBL/GenBank/DDBJ whole genome shotgun (WGS) entry which is preliminary data.</text>
</comment>
<dbReference type="Proteomes" id="UP000824072">
    <property type="component" value="Unassembled WGS sequence"/>
</dbReference>
<keyword evidence="2" id="KW-0472">Membrane</keyword>
<feature type="transmembrane region" description="Helical" evidence="2">
    <location>
        <begin position="199"/>
        <end position="218"/>
    </location>
</feature>
<accession>A0A9D1I9A4</accession>
<keyword evidence="2" id="KW-1133">Transmembrane helix</keyword>
<dbReference type="Pfam" id="PF01381">
    <property type="entry name" value="HTH_3"/>
    <property type="match status" value="1"/>
</dbReference>
<evidence type="ECO:0000256" key="1">
    <source>
        <dbReference type="ARBA" id="ARBA00023125"/>
    </source>
</evidence>
<dbReference type="EMBL" id="DVMU01000014">
    <property type="protein sequence ID" value="HIU33032.1"/>
    <property type="molecule type" value="Genomic_DNA"/>
</dbReference>
<dbReference type="PANTHER" id="PTHR46558">
    <property type="entry name" value="TRACRIPTIONAL REGULATORY PROTEIN-RELATED-RELATED"/>
    <property type="match status" value="1"/>
</dbReference>
<proteinExistence type="predicted"/>
<organism evidence="4 5">
    <name type="scientific">Candidatus Pullichristensenella excrementigallinarum</name>
    <dbReference type="NCBI Taxonomy" id="2840907"/>
    <lineage>
        <taxon>Bacteria</taxon>
        <taxon>Bacillati</taxon>
        <taxon>Bacillota</taxon>
        <taxon>Clostridia</taxon>
        <taxon>Candidatus Pullichristensenella</taxon>
    </lineage>
</organism>
<keyword evidence="1" id="KW-0238">DNA-binding</keyword>
<keyword evidence="2" id="KW-0812">Transmembrane</keyword>
<feature type="transmembrane region" description="Helical" evidence="2">
    <location>
        <begin position="135"/>
        <end position="158"/>
    </location>
</feature>
<dbReference type="Gene3D" id="1.10.260.40">
    <property type="entry name" value="lambda repressor-like DNA-binding domains"/>
    <property type="match status" value="1"/>
</dbReference>
<evidence type="ECO:0000313" key="5">
    <source>
        <dbReference type="Proteomes" id="UP000824072"/>
    </source>
</evidence>
<sequence length="324" mass="35635">MIFADKLIRLRKKSGWSQEELAEQMHVTRQSISKWEGAQSVPDLEKVVRLSKLFGVSTDYLLKDEMEAEESETIAEDRGSQKRVSMEEANAFLAAKAGTAGPIACAVLLCILSPVCLMILGAMSEVPQYGLSENVAGGVGMILLLALVAVAVAIFLFCGSKTAKFSYLEKEPFETEYGVTGMVKEKREAYKNTYTRNNILGSCLCIASLIPLFAGVMINAESDLLMVCLLSVMLGMIGLGVTFFVRGGILWASFEKLLQEGEYAKGNKGKRNVVSLIYWPLATAIYLAYSFITGDWKRSWIIWVIAGVLYPCAVGISNLYRKKP</sequence>
<dbReference type="PANTHER" id="PTHR46558:SF13">
    <property type="entry name" value="HTH-TYPE TRANSCRIPTIONAL REGULATOR IMMR"/>
    <property type="match status" value="1"/>
</dbReference>
<dbReference type="AlphaFoldDB" id="A0A9D1I9A4"/>
<evidence type="ECO:0000256" key="2">
    <source>
        <dbReference type="SAM" id="Phobius"/>
    </source>
</evidence>
<feature type="transmembrane region" description="Helical" evidence="2">
    <location>
        <begin position="103"/>
        <end position="123"/>
    </location>
</feature>